<keyword evidence="8" id="KW-0999">Mitochondrion inner membrane</keyword>
<organism evidence="16 17">
    <name type="scientific">Camelus dromedarius</name>
    <name type="common">Dromedary</name>
    <name type="synonym">Arabian camel</name>
    <dbReference type="NCBI Taxonomy" id="9838"/>
    <lineage>
        <taxon>Eukaryota</taxon>
        <taxon>Metazoa</taxon>
        <taxon>Chordata</taxon>
        <taxon>Craniata</taxon>
        <taxon>Vertebrata</taxon>
        <taxon>Euteleostomi</taxon>
        <taxon>Mammalia</taxon>
        <taxon>Eutheria</taxon>
        <taxon>Laurasiatheria</taxon>
        <taxon>Artiodactyla</taxon>
        <taxon>Tylopoda</taxon>
        <taxon>Camelidae</taxon>
        <taxon>Camelus</taxon>
    </lineage>
</organism>
<dbReference type="GO" id="GO:0005743">
    <property type="term" value="C:mitochondrial inner membrane"/>
    <property type="evidence" value="ECO:0007669"/>
    <property type="project" value="UniProtKB-SubCell"/>
</dbReference>
<comment type="similarity">
    <text evidence="2 14">Belongs to the mitochondrial carrier (TC 2.A.29) family.</text>
</comment>
<evidence type="ECO:0000256" key="3">
    <source>
        <dbReference type="ARBA" id="ARBA00011245"/>
    </source>
</evidence>
<dbReference type="Gene3D" id="1.50.40.10">
    <property type="entry name" value="Mitochondrial carrier domain"/>
    <property type="match status" value="2"/>
</dbReference>
<dbReference type="PANTHER" id="PTHR45635:SF40">
    <property type="entry name" value="ADP_ATP TRANSLOCASE 4"/>
    <property type="match status" value="1"/>
</dbReference>
<keyword evidence="10" id="KW-0496">Mitochondrion</keyword>
<feature type="transmembrane region" description="Helical" evidence="15">
    <location>
        <begin position="105"/>
        <end position="124"/>
    </location>
</feature>
<gene>
    <name evidence="16" type="ORF">Cadr_000001537</name>
</gene>
<evidence type="ECO:0000313" key="16">
    <source>
        <dbReference type="EMBL" id="KAB1281877.1"/>
    </source>
</evidence>
<evidence type="ECO:0000256" key="9">
    <source>
        <dbReference type="ARBA" id="ARBA00022989"/>
    </source>
</evidence>
<protein>
    <recommendedName>
        <fullName evidence="15">ADP/ATP translocase</fullName>
    </recommendedName>
    <alternativeName>
        <fullName evidence="15">ADP,ATP carrier protein</fullName>
    </alternativeName>
</protein>
<dbReference type="InterPro" id="IPR018108">
    <property type="entry name" value="MCP_transmembrane"/>
</dbReference>
<dbReference type="InterPro" id="IPR002067">
    <property type="entry name" value="MCP"/>
</dbReference>
<evidence type="ECO:0000256" key="5">
    <source>
        <dbReference type="ARBA" id="ARBA00022449"/>
    </source>
</evidence>
<evidence type="ECO:0000256" key="6">
    <source>
        <dbReference type="ARBA" id="ARBA00022692"/>
    </source>
</evidence>
<evidence type="ECO:0000256" key="11">
    <source>
        <dbReference type="ARBA" id="ARBA00023136"/>
    </source>
</evidence>
<feature type="repeat" description="Solcar" evidence="13">
    <location>
        <begin position="142"/>
        <end position="229"/>
    </location>
</feature>
<evidence type="ECO:0000313" key="17">
    <source>
        <dbReference type="Proteomes" id="UP000299084"/>
    </source>
</evidence>
<comment type="caution">
    <text evidence="15">Lacks conserved residue(s) required for the propagation of feature annotation.</text>
</comment>
<dbReference type="InterPro" id="IPR002113">
    <property type="entry name" value="ADT_euk_type"/>
</dbReference>
<dbReference type="Proteomes" id="UP000299084">
    <property type="component" value="Unassembled WGS sequence"/>
</dbReference>
<evidence type="ECO:0000256" key="13">
    <source>
        <dbReference type="PROSITE-ProRule" id="PRU00282"/>
    </source>
</evidence>
<comment type="subunit">
    <text evidence="3 15">Monomer.</text>
</comment>
<dbReference type="PANTHER" id="PTHR45635">
    <property type="entry name" value="ADP,ATP CARRIER PROTEIN 1-RELATED-RELATED"/>
    <property type="match status" value="1"/>
</dbReference>
<dbReference type="PRINTS" id="PR00926">
    <property type="entry name" value="MITOCARRIER"/>
</dbReference>
<dbReference type="EMBL" id="JWIN03000002">
    <property type="protein sequence ID" value="KAB1281877.1"/>
    <property type="molecule type" value="Genomic_DNA"/>
</dbReference>
<dbReference type="PROSITE" id="PS50920">
    <property type="entry name" value="SOLCAR"/>
    <property type="match status" value="2"/>
</dbReference>
<evidence type="ECO:0000256" key="12">
    <source>
        <dbReference type="ARBA" id="ARBA00024169"/>
    </source>
</evidence>
<keyword evidence="7" id="KW-0677">Repeat</keyword>
<dbReference type="SUPFAM" id="SSF103506">
    <property type="entry name" value="Mitochondrial carrier"/>
    <property type="match status" value="1"/>
</dbReference>
<comment type="function">
    <text evidence="15">Catalyzes the exchange of ADP and ATP across the membrane.</text>
</comment>
<dbReference type="Pfam" id="PF00153">
    <property type="entry name" value="Mito_carr"/>
    <property type="match status" value="2"/>
</dbReference>
<evidence type="ECO:0000256" key="1">
    <source>
        <dbReference type="ARBA" id="ARBA00004448"/>
    </source>
</evidence>
<keyword evidence="4 14" id="KW-0813">Transport</keyword>
<evidence type="ECO:0000256" key="4">
    <source>
        <dbReference type="ARBA" id="ARBA00022448"/>
    </source>
</evidence>
<dbReference type="GO" id="GO:1990544">
    <property type="term" value="P:mitochondrial ATP transmembrane transport"/>
    <property type="evidence" value="ECO:0007669"/>
    <property type="project" value="InterPro"/>
</dbReference>
<comment type="catalytic activity">
    <reaction evidence="12">
        <text>H(+)(in) = H(+)(out)</text>
        <dbReference type="Rhea" id="RHEA:34979"/>
        <dbReference type="ChEBI" id="CHEBI:15378"/>
    </reaction>
</comment>
<dbReference type="GO" id="GO:0140021">
    <property type="term" value="P:mitochondrial ADP transmembrane transport"/>
    <property type="evidence" value="ECO:0007669"/>
    <property type="project" value="InterPro"/>
</dbReference>
<evidence type="ECO:0000256" key="8">
    <source>
        <dbReference type="ARBA" id="ARBA00022792"/>
    </source>
</evidence>
<comment type="caution">
    <text evidence="16">The sequence shown here is derived from an EMBL/GenBank/DDBJ whole genome shotgun (WGS) entry which is preliminary data.</text>
</comment>
<dbReference type="AlphaFoldDB" id="A0A5N4EER8"/>
<sequence>MQRDLQKKKQEKKAEKRLFDAGSFGKDLLAGGVAAAVSKTTVAPIERVKLLLQVQASSKQISPEAQYKGMIDCLVRIPREQGPEERQFKGLGDCIMKIAKSDGIVGLYQGFGVSVQGIIVYRASYFGAYDTVKGLLPKPKETPFLVSFFIAQVVTTCSGILSYPFDTVRRRMMMQSGEAERQYKGTLDCFVKIYQHEGVSAFFRGAFSNILRGTGGALVLVLYDKIKEFLNIDIRGSSSGD</sequence>
<name>A0A5N4EER8_CAMDR</name>
<keyword evidence="5" id="KW-0050">Antiport</keyword>
<dbReference type="GO" id="GO:0005471">
    <property type="term" value="F:ATP:ADP antiporter activity"/>
    <property type="evidence" value="ECO:0007669"/>
    <property type="project" value="UniProtKB-UniRule"/>
</dbReference>
<feature type="transmembrane region" description="Helical" evidence="15">
    <location>
        <begin position="144"/>
        <end position="165"/>
    </location>
</feature>
<keyword evidence="9 15" id="KW-1133">Transmembrane helix</keyword>
<dbReference type="GO" id="GO:1901029">
    <property type="term" value="P:negative regulation of mitochondrial outer membrane permeabilization involved in apoptotic signaling pathway"/>
    <property type="evidence" value="ECO:0007669"/>
    <property type="project" value="TreeGrafter"/>
</dbReference>
<dbReference type="PRINTS" id="PR00927">
    <property type="entry name" value="ADPTRNSLCASE"/>
</dbReference>
<feature type="repeat" description="Solcar" evidence="13">
    <location>
        <begin position="22"/>
        <end position="135"/>
    </location>
</feature>
<keyword evidence="6 13" id="KW-0812">Transmembrane</keyword>
<reference evidence="16 17" key="1">
    <citation type="journal article" date="2019" name="Mol. Ecol. Resour.">
        <title>Improving Illumina assemblies with Hi-C and long reads: an example with the North African dromedary.</title>
        <authorList>
            <person name="Elbers J.P."/>
            <person name="Rogers M.F."/>
            <person name="Perelman P.L."/>
            <person name="Proskuryakova A.A."/>
            <person name="Serdyukova N.A."/>
            <person name="Johnson W.E."/>
            <person name="Horin P."/>
            <person name="Corander J."/>
            <person name="Murphy D."/>
            <person name="Burger P.A."/>
        </authorList>
    </citation>
    <scope>NUCLEOTIDE SEQUENCE [LARGE SCALE GENOMIC DNA]</scope>
    <source>
        <strain evidence="16">Drom800</strain>
        <tissue evidence="16">Blood</tissue>
    </source>
</reference>
<keyword evidence="11 13" id="KW-0472">Membrane</keyword>
<evidence type="ECO:0000256" key="14">
    <source>
        <dbReference type="RuleBase" id="RU000488"/>
    </source>
</evidence>
<accession>A0A5N4EER8</accession>
<keyword evidence="17" id="KW-1185">Reference proteome</keyword>
<evidence type="ECO:0000256" key="10">
    <source>
        <dbReference type="ARBA" id="ARBA00023128"/>
    </source>
</evidence>
<evidence type="ECO:0000256" key="15">
    <source>
        <dbReference type="RuleBase" id="RU368008"/>
    </source>
</evidence>
<comment type="subcellular location">
    <subcellularLocation>
        <location evidence="15">Membrane</location>
        <topology evidence="15">Multi-pass membrane protein</topology>
    </subcellularLocation>
    <subcellularLocation>
        <location evidence="1">Mitochondrion inner membrane</location>
        <topology evidence="1">Multi-pass membrane protein</topology>
    </subcellularLocation>
</comment>
<evidence type="ECO:0000256" key="2">
    <source>
        <dbReference type="ARBA" id="ARBA00006375"/>
    </source>
</evidence>
<proteinExistence type="inferred from homology"/>
<evidence type="ECO:0000256" key="7">
    <source>
        <dbReference type="ARBA" id="ARBA00022737"/>
    </source>
</evidence>
<dbReference type="InterPro" id="IPR023395">
    <property type="entry name" value="MCP_dom_sf"/>
</dbReference>